<evidence type="ECO:0000313" key="9">
    <source>
        <dbReference type="EMBL" id="ACL68811.1"/>
    </source>
</evidence>
<proteinExistence type="predicted"/>
<accession>B8D057</accession>
<gene>
    <name evidence="9" type="ordered locus">Hore_00500</name>
</gene>
<evidence type="ECO:0000256" key="1">
    <source>
        <dbReference type="ARBA" id="ARBA00022475"/>
    </source>
</evidence>
<name>B8D057_HALOH</name>
<evidence type="ECO:0000256" key="5">
    <source>
        <dbReference type="ARBA" id="ARBA00023136"/>
    </source>
</evidence>
<keyword evidence="6" id="KW-0131">Cell cycle</keyword>
<keyword evidence="10" id="KW-1185">Reference proteome</keyword>
<evidence type="ECO:0000256" key="2">
    <source>
        <dbReference type="ARBA" id="ARBA00022618"/>
    </source>
</evidence>
<keyword evidence="7" id="KW-0175">Coiled coil</keyword>
<keyword evidence="3 8" id="KW-0812">Transmembrane</keyword>
<keyword evidence="1" id="KW-1003">Cell membrane</keyword>
<dbReference type="Proteomes" id="UP000000719">
    <property type="component" value="Chromosome"/>
</dbReference>
<sequence length="93" mass="10891">MTNFITSKGFKVLLVIFLIFMAIKFYNNYRAISRLEKQVSNLHQEIKIARARNTRLKEQLKNVDDPSYIEKIARKELGLVKPGELLLIPIEEE</sequence>
<dbReference type="Pfam" id="PF04977">
    <property type="entry name" value="DivIC"/>
    <property type="match status" value="1"/>
</dbReference>
<dbReference type="STRING" id="373903.Hore_00500"/>
<dbReference type="eggNOG" id="COG2919">
    <property type="taxonomic scope" value="Bacteria"/>
</dbReference>
<dbReference type="KEGG" id="hor:Hore_00500"/>
<dbReference type="GO" id="GO:0043093">
    <property type="term" value="P:FtsZ-dependent cytokinesis"/>
    <property type="evidence" value="ECO:0007669"/>
    <property type="project" value="TreeGrafter"/>
</dbReference>
<dbReference type="InterPro" id="IPR007060">
    <property type="entry name" value="FtsL/DivIC"/>
</dbReference>
<dbReference type="HOGENOM" id="CLU_134863_4_2_9"/>
<evidence type="ECO:0000313" key="10">
    <source>
        <dbReference type="Proteomes" id="UP000000719"/>
    </source>
</evidence>
<dbReference type="InterPro" id="IPR023081">
    <property type="entry name" value="Cell_div_FtsB"/>
</dbReference>
<keyword evidence="2" id="KW-0132">Cell division</keyword>
<protein>
    <submittedName>
        <fullName evidence="9">Septum formation initiator</fullName>
    </submittedName>
</protein>
<evidence type="ECO:0000256" key="4">
    <source>
        <dbReference type="ARBA" id="ARBA00022989"/>
    </source>
</evidence>
<dbReference type="EMBL" id="CP001098">
    <property type="protein sequence ID" value="ACL68811.1"/>
    <property type="molecule type" value="Genomic_DNA"/>
</dbReference>
<keyword evidence="5 8" id="KW-0472">Membrane</keyword>
<keyword evidence="4 8" id="KW-1133">Transmembrane helix</keyword>
<evidence type="ECO:0000256" key="6">
    <source>
        <dbReference type="ARBA" id="ARBA00023306"/>
    </source>
</evidence>
<dbReference type="AlphaFoldDB" id="B8D057"/>
<evidence type="ECO:0000256" key="3">
    <source>
        <dbReference type="ARBA" id="ARBA00022692"/>
    </source>
</evidence>
<dbReference type="PANTHER" id="PTHR37485:SF1">
    <property type="entry name" value="CELL DIVISION PROTEIN FTSB"/>
    <property type="match status" value="1"/>
</dbReference>
<dbReference type="PANTHER" id="PTHR37485">
    <property type="entry name" value="CELL DIVISION PROTEIN FTSB"/>
    <property type="match status" value="1"/>
</dbReference>
<evidence type="ECO:0000256" key="7">
    <source>
        <dbReference type="SAM" id="Coils"/>
    </source>
</evidence>
<feature type="coiled-coil region" evidence="7">
    <location>
        <begin position="32"/>
        <end position="59"/>
    </location>
</feature>
<dbReference type="GO" id="GO:0030428">
    <property type="term" value="C:cell septum"/>
    <property type="evidence" value="ECO:0007669"/>
    <property type="project" value="TreeGrafter"/>
</dbReference>
<evidence type="ECO:0000256" key="8">
    <source>
        <dbReference type="SAM" id="Phobius"/>
    </source>
</evidence>
<reference evidence="9 10" key="1">
    <citation type="journal article" date="2009" name="PLoS ONE">
        <title>Genome analysis of the anaerobic thermohalophilic bacterium Halothermothrix orenii.</title>
        <authorList>
            <person name="Mavromatis K."/>
            <person name="Ivanova N."/>
            <person name="Anderson I."/>
            <person name="Lykidis A."/>
            <person name="Hooper S.D."/>
            <person name="Sun H."/>
            <person name="Kunin V."/>
            <person name="Lapidus A."/>
            <person name="Hugenholtz P."/>
            <person name="Patel B."/>
            <person name="Kyrpides N.C."/>
        </authorList>
    </citation>
    <scope>NUCLEOTIDE SEQUENCE [LARGE SCALE GENOMIC DNA]</scope>
    <source>
        <strain evidence="10">H 168 / OCM 544 / DSM 9562</strain>
    </source>
</reference>
<feature type="transmembrane region" description="Helical" evidence="8">
    <location>
        <begin position="12"/>
        <end position="29"/>
    </location>
</feature>
<organism evidence="9 10">
    <name type="scientific">Halothermothrix orenii (strain H 168 / OCM 544 / DSM 9562)</name>
    <dbReference type="NCBI Taxonomy" id="373903"/>
    <lineage>
        <taxon>Bacteria</taxon>
        <taxon>Bacillati</taxon>
        <taxon>Bacillota</taxon>
        <taxon>Clostridia</taxon>
        <taxon>Halanaerobiales</taxon>
        <taxon>Halothermotrichaceae</taxon>
        <taxon>Halothermothrix</taxon>
    </lineage>
</organism>